<feature type="compositionally biased region" description="Polar residues" evidence="1">
    <location>
        <begin position="133"/>
        <end position="149"/>
    </location>
</feature>
<feature type="compositionally biased region" description="Basic and acidic residues" evidence="1">
    <location>
        <begin position="575"/>
        <end position="584"/>
    </location>
</feature>
<feature type="compositionally biased region" description="Polar residues" evidence="1">
    <location>
        <begin position="304"/>
        <end position="321"/>
    </location>
</feature>
<comment type="caution">
    <text evidence="3">The sequence shown here is derived from an EMBL/GenBank/DDBJ whole genome shotgun (WGS) entry which is preliminary data.</text>
</comment>
<name>A0AAV5GHS5_9BASI</name>
<keyword evidence="4" id="KW-1185">Reference proteome</keyword>
<dbReference type="Proteomes" id="UP001342314">
    <property type="component" value="Unassembled WGS sequence"/>
</dbReference>
<feature type="compositionally biased region" description="Low complexity" evidence="1">
    <location>
        <begin position="429"/>
        <end position="447"/>
    </location>
</feature>
<dbReference type="EMBL" id="BQKY01000004">
    <property type="protein sequence ID" value="GJN88902.1"/>
    <property type="molecule type" value="Genomic_DNA"/>
</dbReference>
<evidence type="ECO:0000256" key="1">
    <source>
        <dbReference type="SAM" id="MobiDB-lite"/>
    </source>
</evidence>
<organism evidence="3 4">
    <name type="scientific">Rhodotorula paludigena</name>
    <dbReference type="NCBI Taxonomy" id="86838"/>
    <lineage>
        <taxon>Eukaryota</taxon>
        <taxon>Fungi</taxon>
        <taxon>Dikarya</taxon>
        <taxon>Basidiomycota</taxon>
        <taxon>Pucciniomycotina</taxon>
        <taxon>Microbotryomycetes</taxon>
        <taxon>Sporidiobolales</taxon>
        <taxon>Sporidiobolaceae</taxon>
        <taxon>Rhodotorula</taxon>
    </lineage>
</organism>
<feature type="transmembrane region" description="Helical" evidence="2">
    <location>
        <begin position="165"/>
        <end position="187"/>
    </location>
</feature>
<feature type="compositionally biased region" description="Basic and acidic residues" evidence="1">
    <location>
        <begin position="555"/>
        <end position="566"/>
    </location>
</feature>
<feature type="region of interest" description="Disordered" evidence="1">
    <location>
        <begin position="537"/>
        <end position="626"/>
    </location>
</feature>
<evidence type="ECO:0000313" key="3">
    <source>
        <dbReference type="EMBL" id="GJN88902.1"/>
    </source>
</evidence>
<feature type="region of interest" description="Disordered" evidence="1">
    <location>
        <begin position="416"/>
        <end position="478"/>
    </location>
</feature>
<evidence type="ECO:0000256" key="2">
    <source>
        <dbReference type="SAM" id="Phobius"/>
    </source>
</evidence>
<accession>A0AAV5GHS5</accession>
<dbReference type="AlphaFoldDB" id="A0AAV5GHS5"/>
<protein>
    <recommendedName>
        <fullName evidence="5">Proteophosphoglycan ppg4</fullName>
    </recommendedName>
</protein>
<evidence type="ECO:0000313" key="4">
    <source>
        <dbReference type="Proteomes" id="UP001342314"/>
    </source>
</evidence>
<reference evidence="3 4" key="1">
    <citation type="submission" date="2021-12" db="EMBL/GenBank/DDBJ databases">
        <title>High titer production of polyol ester of fatty acids by Rhodotorula paludigena BS15 towards product separation-free biomass refinery.</title>
        <authorList>
            <person name="Mano J."/>
            <person name="Ono H."/>
            <person name="Tanaka T."/>
            <person name="Naito K."/>
            <person name="Sushida H."/>
            <person name="Ike M."/>
            <person name="Tokuyasu K."/>
            <person name="Kitaoka M."/>
        </authorList>
    </citation>
    <scope>NUCLEOTIDE SEQUENCE [LARGE SCALE GENOMIC DNA]</scope>
    <source>
        <strain evidence="3 4">BS15</strain>
    </source>
</reference>
<feature type="region of interest" description="Disordered" evidence="1">
    <location>
        <begin position="133"/>
        <end position="158"/>
    </location>
</feature>
<feature type="region of interest" description="Disordered" evidence="1">
    <location>
        <begin position="209"/>
        <end position="238"/>
    </location>
</feature>
<keyword evidence="2" id="KW-1133">Transmembrane helix</keyword>
<feature type="region of interest" description="Disordered" evidence="1">
    <location>
        <begin position="355"/>
        <end position="397"/>
    </location>
</feature>
<feature type="compositionally biased region" description="Polar residues" evidence="1">
    <location>
        <begin position="229"/>
        <end position="238"/>
    </location>
</feature>
<feature type="region of interest" description="Disordered" evidence="1">
    <location>
        <begin position="266"/>
        <end position="328"/>
    </location>
</feature>
<evidence type="ECO:0008006" key="5">
    <source>
        <dbReference type="Google" id="ProtNLM"/>
    </source>
</evidence>
<keyword evidence="2" id="KW-0812">Transmembrane</keyword>
<gene>
    <name evidence="3" type="ORF">Rhopal_001873-T1</name>
</gene>
<sequence length="626" mass="64613">MASHAHGLHRRSPRPRLSRRACSSSANLWTFPSAGAETGVYEDVTLSWDPECVSVDSSNVDLYLSVVEDSGLVASHVWQNVVYSAGSLETQLKPEWWGAATGAGSVQAQPSWNTPAPAGPLFTISFNGSYPSVTQSASNAEDTGPSVESVSDDKSRSSGPSGGKLAAAILVPLLVVGLAAAAYVLWYKRKKRPEKKRFSAVVDHRMSMISQGTWQPRPSMASRPGSHRPSGSQYTAANRGSYFADPANRLSTYSYAGSAVGVPSPLGGGPRSLPPADMRQPGQGERASRISFAAGEALPPRPSFASNNRPGSHSPNLSRSAGPTFGSGGLLRSTSSSLSLAVTAAEGDYFSRSGTREELASMHSPSSQSLSGLARPSPAFGSGSGNGHKAKASVASSLRNELSGMPALAVVRDGRHAFGGASPADGERSPVPASPSSPSSLLRPKPALHSLSTDSLPPSSMARLFPSSSAHNADPARRSQILSPDEALASYARNTASPSPVPSRGAARGAAKGGFLWSAPKRLLRSFTGGSIASVLGGGAVASKPSADASSAEKSGVEREGAKSPFEDPEEEMDEKARGADEGVHGGLGLSLEGEPALLADGRGRFAGSDSEESLSEKRQTPGTAM</sequence>
<proteinExistence type="predicted"/>
<keyword evidence="2" id="KW-0472">Membrane</keyword>